<protein>
    <submittedName>
        <fullName evidence="7">Major facilitator superfamily transporter</fullName>
    </submittedName>
</protein>
<feature type="transmembrane region" description="Helical" evidence="6">
    <location>
        <begin position="432"/>
        <end position="453"/>
    </location>
</feature>
<dbReference type="OrthoDB" id="196103at2759"/>
<keyword evidence="8" id="KW-1185">Reference proteome</keyword>
<evidence type="ECO:0000313" key="8">
    <source>
        <dbReference type="Proteomes" id="UP000070054"/>
    </source>
</evidence>
<evidence type="ECO:0000256" key="3">
    <source>
        <dbReference type="ARBA" id="ARBA00022989"/>
    </source>
</evidence>
<sequence length="479" mass="52562">MATPQTKDDTKIPETTSYPEATDHAAGTSYVYDEGAVENVDEAYLRASKSTKFYRGVLFQMILFGALSFVGPAMSDAISNLGGGGLSTPYLANLATALSYMAGCLITVFGGPLINKIGIKWSCMIAAVTMPLAGSAYYVSAKYSIDWYLLFARLLGGFTSGFLYVAETAAMLSYPEANDRGFYLGIWSAMRNSGSVMGGAINFSTNYSKANAGGIAWSTYLIFVGFGKHPSPHIQIRLGTCSNTNHDRMHWNDLGPAPVPHQTRTTPQWREDPDGQQHQLEERTHCAVETLAAPKAAITIVMVLGYGKLLDTSRWSQARRAWISFFFWVIPQAMCFIWIGIEYSKFGGGKINEALDYELHTRRWAEAYLPYLIMFSTGYWTQLSLYWILGTFSTDVGSSSRSGGLFRAFETAGQAVSYALNSKTSADPRIPFYVNAALMAITIPCMVFLIRLVPDAPASTDIDAGDVVEDQAERDPDNK</sequence>
<dbReference type="Proteomes" id="UP000070054">
    <property type="component" value="Unassembled WGS sequence"/>
</dbReference>
<evidence type="ECO:0000256" key="2">
    <source>
        <dbReference type="ARBA" id="ARBA00022692"/>
    </source>
</evidence>
<feature type="transmembrane region" description="Helical" evidence="6">
    <location>
        <begin position="53"/>
        <end position="70"/>
    </location>
</feature>
<dbReference type="InterPro" id="IPR051617">
    <property type="entry name" value="UNC-93-like_regulator"/>
</dbReference>
<comment type="caution">
    <text evidence="7">The sequence shown here is derived from an EMBL/GenBank/DDBJ whole genome shotgun (WGS) entry which is preliminary data.</text>
</comment>
<feature type="transmembrane region" description="Helical" evidence="6">
    <location>
        <begin position="121"/>
        <end position="141"/>
    </location>
</feature>
<evidence type="ECO:0000256" key="4">
    <source>
        <dbReference type="ARBA" id="ARBA00023136"/>
    </source>
</evidence>
<organism evidence="7 8">
    <name type="scientific">Colletotrichum nymphaeae SA-01</name>
    <dbReference type="NCBI Taxonomy" id="1460502"/>
    <lineage>
        <taxon>Eukaryota</taxon>
        <taxon>Fungi</taxon>
        <taxon>Dikarya</taxon>
        <taxon>Ascomycota</taxon>
        <taxon>Pezizomycotina</taxon>
        <taxon>Sordariomycetes</taxon>
        <taxon>Hypocreomycetidae</taxon>
        <taxon>Glomerellales</taxon>
        <taxon>Glomerellaceae</taxon>
        <taxon>Colletotrichum</taxon>
        <taxon>Colletotrichum acutatum species complex</taxon>
    </lineage>
</organism>
<reference evidence="7 8" key="1">
    <citation type="submission" date="2014-02" db="EMBL/GenBank/DDBJ databases">
        <title>The genome sequence of Colletotrichum nymphaeae SA-01.</title>
        <authorList>
            <person name="Baroncelli R."/>
            <person name="Thon M.R."/>
        </authorList>
    </citation>
    <scope>NUCLEOTIDE SEQUENCE [LARGE SCALE GENOMIC DNA]</scope>
    <source>
        <strain evidence="7 8">SA-01</strain>
    </source>
</reference>
<keyword evidence="3 6" id="KW-1133">Transmembrane helix</keyword>
<keyword evidence="2 6" id="KW-0812">Transmembrane</keyword>
<evidence type="ECO:0000313" key="7">
    <source>
        <dbReference type="EMBL" id="KXH42429.1"/>
    </source>
</evidence>
<dbReference type="PANTHER" id="PTHR23294">
    <property type="entry name" value="ET TRANSLATION PRODUCT-RELATED"/>
    <property type="match status" value="1"/>
</dbReference>
<evidence type="ECO:0000256" key="5">
    <source>
        <dbReference type="SAM" id="MobiDB-lite"/>
    </source>
</evidence>
<dbReference type="EMBL" id="JEMN01001255">
    <property type="protein sequence ID" value="KXH42429.1"/>
    <property type="molecule type" value="Genomic_DNA"/>
</dbReference>
<feature type="region of interest" description="Disordered" evidence="5">
    <location>
        <begin position="254"/>
        <end position="274"/>
    </location>
</feature>
<accession>A0A135T2P3</accession>
<gene>
    <name evidence="7" type="ORF">CNYM01_04917</name>
</gene>
<feature type="compositionally biased region" description="Basic and acidic residues" evidence="5">
    <location>
        <begin position="1"/>
        <end position="12"/>
    </location>
</feature>
<dbReference type="SUPFAM" id="SSF103473">
    <property type="entry name" value="MFS general substrate transporter"/>
    <property type="match status" value="1"/>
</dbReference>
<dbReference type="InterPro" id="IPR011701">
    <property type="entry name" value="MFS"/>
</dbReference>
<proteinExistence type="predicted"/>
<dbReference type="AlphaFoldDB" id="A0A135T2P3"/>
<dbReference type="GO" id="GO:0022857">
    <property type="term" value="F:transmembrane transporter activity"/>
    <property type="evidence" value="ECO:0007669"/>
    <property type="project" value="InterPro"/>
</dbReference>
<dbReference type="InterPro" id="IPR036259">
    <property type="entry name" value="MFS_trans_sf"/>
</dbReference>
<keyword evidence="4 6" id="KW-0472">Membrane</keyword>
<feature type="transmembrane region" description="Helical" evidence="6">
    <location>
        <begin position="368"/>
        <end position="389"/>
    </location>
</feature>
<dbReference type="Gene3D" id="1.20.1250.20">
    <property type="entry name" value="MFS general substrate transporter like domains"/>
    <property type="match status" value="1"/>
</dbReference>
<evidence type="ECO:0000256" key="1">
    <source>
        <dbReference type="ARBA" id="ARBA00004141"/>
    </source>
</evidence>
<dbReference type="Pfam" id="PF07690">
    <property type="entry name" value="MFS_1"/>
    <property type="match status" value="1"/>
</dbReference>
<dbReference type="GO" id="GO:0016020">
    <property type="term" value="C:membrane"/>
    <property type="evidence" value="ECO:0007669"/>
    <property type="project" value="UniProtKB-SubCell"/>
</dbReference>
<feature type="region of interest" description="Disordered" evidence="5">
    <location>
        <begin position="1"/>
        <end position="21"/>
    </location>
</feature>
<dbReference type="PANTHER" id="PTHR23294:SF19">
    <property type="entry name" value="DUF895 DOMAIN MEMBRANE PROTEIN-RELATED"/>
    <property type="match status" value="1"/>
</dbReference>
<feature type="transmembrane region" description="Helical" evidence="6">
    <location>
        <begin position="90"/>
        <end position="109"/>
    </location>
</feature>
<comment type="subcellular location">
    <subcellularLocation>
        <location evidence="1">Membrane</location>
        <topology evidence="1">Multi-pass membrane protein</topology>
    </subcellularLocation>
</comment>
<name>A0A135T2P3_9PEZI</name>
<feature type="transmembrane region" description="Helical" evidence="6">
    <location>
        <begin position="321"/>
        <end position="341"/>
    </location>
</feature>
<feature type="transmembrane region" description="Helical" evidence="6">
    <location>
        <begin position="147"/>
        <end position="166"/>
    </location>
</feature>
<evidence type="ECO:0000256" key="6">
    <source>
        <dbReference type="SAM" id="Phobius"/>
    </source>
</evidence>